<comment type="caution">
    <text evidence="2">The sequence shown here is derived from an EMBL/GenBank/DDBJ whole genome shotgun (WGS) entry which is preliminary data.</text>
</comment>
<dbReference type="InterPro" id="IPR029063">
    <property type="entry name" value="SAM-dependent_MTases_sf"/>
</dbReference>
<reference evidence="3" key="1">
    <citation type="journal article" date="2019" name="Int. J. Syst. Evol. Microbiol.">
        <title>The Global Catalogue of Microorganisms (GCM) 10K type strain sequencing project: providing services to taxonomists for standard genome sequencing and annotation.</title>
        <authorList>
            <consortium name="The Broad Institute Genomics Platform"/>
            <consortium name="The Broad Institute Genome Sequencing Center for Infectious Disease"/>
            <person name="Wu L."/>
            <person name="Ma J."/>
        </authorList>
    </citation>
    <scope>NUCLEOTIDE SEQUENCE [LARGE SCALE GENOMIC DNA]</scope>
    <source>
        <strain evidence="3">JCM 3338</strain>
    </source>
</reference>
<evidence type="ECO:0000313" key="3">
    <source>
        <dbReference type="Proteomes" id="UP001597402"/>
    </source>
</evidence>
<feature type="domain" description="Methyltransferase" evidence="1">
    <location>
        <begin position="76"/>
        <end position="169"/>
    </location>
</feature>
<protein>
    <submittedName>
        <fullName evidence="2">Class I SAM-dependent methyltransferase</fullName>
        <ecNumber evidence="2">2.1.-.-</ecNumber>
    </submittedName>
</protein>
<dbReference type="PANTHER" id="PTHR42912">
    <property type="entry name" value="METHYLTRANSFERASE"/>
    <property type="match status" value="1"/>
</dbReference>
<name>A0ABW4X5J9_9ACTN</name>
<dbReference type="Gene3D" id="3.40.50.150">
    <property type="entry name" value="Vaccinia Virus protein VP39"/>
    <property type="match status" value="1"/>
</dbReference>
<organism evidence="2 3">
    <name type="scientific">Blastococcus deserti</name>
    <dbReference type="NCBI Taxonomy" id="2259033"/>
    <lineage>
        <taxon>Bacteria</taxon>
        <taxon>Bacillati</taxon>
        <taxon>Actinomycetota</taxon>
        <taxon>Actinomycetes</taxon>
        <taxon>Geodermatophilales</taxon>
        <taxon>Geodermatophilaceae</taxon>
        <taxon>Blastococcus</taxon>
    </lineage>
</organism>
<dbReference type="SUPFAM" id="SSF53335">
    <property type="entry name" value="S-adenosyl-L-methionine-dependent methyltransferases"/>
    <property type="match status" value="1"/>
</dbReference>
<dbReference type="Pfam" id="PF13649">
    <property type="entry name" value="Methyltransf_25"/>
    <property type="match status" value="1"/>
</dbReference>
<dbReference type="RefSeq" id="WP_376871140.1">
    <property type="nucleotide sequence ID" value="NZ_JBHUHP010000001.1"/>
</dbReference>
<gene>
    <name evidence="2" type="ORF">ACFSHS_02105</name>
</gene>
<accession>A0ABW4X5J9</accession>
<dbReference type="EMBL" id="JBHUHP010000001">
    <property type="protein sequence ID" value="MFD2090357.1"/>
    <property type="molecule type" value="Genomic_DNA"/>
</dbReference>
<keyword evidence="3" id="KW-1185">Reference proteome</keyword>
<sequence length="335" mass="35763">MTSSLVQRLASGAPLGDPPAVVDVHGSAPPNPPEQLQVQFVGLSFEEAYAEAEAFVTAVAEELRACGHPGLRGSRVLDFGCGWGRISRLLLSEVPPQQLFAVDVDGEMTALVNVSLPGINAMTVPVTPPTVLRDASMDVVVAFSVFSHLSRAAHEAWARELARVVRPGGIVAITVLGEEFIDLVEGAQQLVRRGAADDFAASMATVFADVPAARAGFRADRLQFGATGGGGVRTEDYYGWAAVPRRFVERVWGDNGMEVVRWRPSGELFSQGLVVLVRSGDDAAARAVRRARRAVRHRAEVAVERLRRRAPAPLVAVARRFRGAPGTGTGTADQL</sequence>
<dbReference type="PANTHER" id="PTHR42912:SF98">
    <property type="entry name" value="UNCHARACTERISED METHYLTRANSFERASE RV1498C"/>
    <property type="match status" value="1"/>
</dbReference>
<keyword evidence="2" id="KW-0489">Methyltransferase</keyword>
<dbReference type="CDD" id="cd02440">
    <property type="entry name" value="AdoMet_MTases"/>
    <property type="match status" value="1"/>
</dbReference>
<proteinExistence type="predicted"/>
<keyword evidence="2" id="KW-0808">Transferase</keyword>
<dbReference type="InterPro" id="IPR050508">
    <property type="entry name" value="Methyltransf_Superfamily"/>
</dbReference>
<evidence type="ECO:0000259" key="1">
    <source>
        <dbReference type="Pfam" id="PF13649"/>
    </source>
</evidence>
<dbReference type="Proteomes" id="UP001597402">
    <property type="component" value="Unassembled WGS sequence"/>
</dbReference>
<dbReference type="GO" id="GO:0032259">
    <property type="term" value="P:methylation"/>
    <property type="evidence" value="ECO:0007669"/>
    <property type="project" value="UniProtKB-KW"/>
</dbReference>
<dbReference type="GO" id="GO:0008168">
    <property type="term" value="F:methyltransferase activity"/>
    <property type="evidence" value="ECO:0007669"/>
    <property type="project" value="UniProtKB-KW"/>
</dbReference>
<dbReference type="EC" id="2.1.-.-" evidence="2"/>
<dbReference type="InterPro" id="IPR041698">
    <property type="entry name" value="Methyltransf_25"/>
</dbReference>
<evidence type="ECO:0000313" key="2">
    <source>
        <dbReference type="EMBL" id="MFD2090357.1"/>
    </source>
</evidence>